<evidence type="ECO:0000256" key="2">
    <source>
        <dbReference type="ARBA" id="ARBA00023054"/>
    </source>
</evidence>
<dbReference type="PANTHER" id="PTHR32347">
    <property type="entry name" value="EFFLUX SYSTEM COMPONENT YKNX-RELATED"/>
    <property type="match status" value="1"/>
</dbReference>
<feature type="domain" description="Multidrug resistance protein MdtA-like barrel-sandwich hybrid" evidence="4">
    <location>
        <begin position="93"/>
        <end position="260"/>
    </location>
</feature>
<accession>A0A517YLQ8</accession>
<dbReference type="SUPFAM" id="SSF111369">
    <property type="entry name" value="HlyD-like secretion proteins"/>
    <property type="match status" value="1"/>
</dbReference>
<dbReference type="OrthoDB" id="259511at2"/>
<keyword evidence="3" id="KW-0472">Membrane</keyword>
<feature type="transmembrane region" description="Helical" evidence="3">
    <location>
        <begin position="7"/>
        <end position="28"/>
    </location>
</feature>
<dbReference type="InterPro" id="IPR058625">
    <property type="entry name" value="MdtA-like_BSH"/>
</dbReference>
<dbReference type="RefSeq" id="WP_145097847.1">
    <property type="nucleotide sequence ID" value="NZ_CP036274.1"/>
</dbReference>
<dbReference type="KEGG" id="aagg:ETAA8_63200"/>
<dbReference type="GO" id="GO:0030313">
    <property type="term" value="C:cell envelope"/>
    <property type="evidence" value="ECO:0007669"/>
    <property type="project" value="UniProtKB-SubCell"/>
</dbReference>
<keyword evidence="7" id="KW-1185">Reference proteome</keyword>
<dbReference type="Gene3D" id="2.40.30.170">
    <property type="match status" value="1"/>
</dbReference>
<dbReference type="Pfam" id="PF25917">
    <property type="entry name" value="BSH_RND"/>
    <property type="match status" value="1"/>
</dbReference>
<evidence type="ECO:0000259" key="5">
    <source>
        <dbReference type="Pfam" id="PF25954"/>
    </source>
</evidence>
<proteinExistence type="predicted"/>
<organism evidence="6 7">
    <name type="scientific">Anatilimnocola aggregata</name>
    <dbReference type="NCBI Taxonomy" id="2528021"/>
    <lineage>
        <taxon>Bacteria</taxon>
        <taxon>Pseudomonadati</taxon>
        <taxon>Planctomycetota</taxon>
        <taxon>Planctomycetia</taxon>
        <taxon>Pirellulales</taxon>
        <taxon>Pirellulaceae</taxon>
        <taxon>Anatilimnocola</taxon>
    </lineage>
</organism>
<comment type="subcellular location">
    <subcellularLocation>
        <location evidence="1">Cell envelope</location>
    </subcellularLocation>
</comment>
<dbReference type="PANTHER" id="PTHR32347:SF23">
    <property type="entry name" value="BLL5650 PROTEIN"/>
    <property type="match status" value="1"/>
</dbReference>
<evidence type="ECO:0000259" key="4">
    <source>
        <dbReference type="Pfam" id="PF25917"/>
    </source>
</evidence>
<dbReference type="Proteomes" id="UP000315017">
    <property type="component" value="Chromosome"/>
</dbReference>
<sequence precursor="true">MPITNSFFRYAIVAAGLSGATALALYAAPPNRPLLSLPGQVPALGNPLGVAPSESPVAGNVPAPIRSTFGITPSQSVNGQVQISHCLVSLIEDVQVPAKEAGALVNVAVTEGDYVRVGQVLAQIDDRQSQLQKMAAIQDRDAALAKANDDIEVRFAEASFEVTTAELDRALGIEKRNSGAVTAADIQKLRLAKKRDELGIDRSKLEMKIAHMGAEVKQAAVDAADEGIARRKIISPIDGLVIGLFHEKGEWVNIGEPVLQIVRVDRLRVEGFLSASEVGPESIAGKPVNVEVTLAQGRTAQLAGTVTFISPLVQAGNKYRVRAEVQNRSEQGHPVLRPGMTATMFIATH</sequence>
<dbReference type="InterPro" id="IPR058792">
    <property type="entry name" value="Beta-barrel_RND_2"/>
</dbReference>
<dbReference type="AlphaFoldDB" id="A0A517YLQ8"/>
<reference evidence="6 7" key="1">
    <citation type="submission" date="2019-02" db="EMBL/GenBank/DDBJ databases">
        <title>Deep-cultivation of Planctomycetes and their phenomic and genomic characterization uncovers novel biology.</title>
        <authorList>
            <person name="Wiegand S."/>
            <person name="Jogler M."/>
            <person name="Boedeker C."/>
            <person name="Pinto D."/>
            <person name="Vollmers J."/>
            <person name="Rivas-Marin E."/>
            <person name="Kohn T."/>
            <person name="Peeters S.H."/>
            <person name="Heuer A."/>
            <person name="Rast P."/>
            <person name="Oberbeckmann S."/>
            <person name="Bunk B."/>
            <person name="Jeske O."/>
            <person name="Meyerdierks A."/>
            <person name="Storesund J.E."/>
            <person name="Kallscheuer N."/>
            <person name="Luecker S."/>
            <person name="Lage O.M."/>
            <person name="Pohl T."/>
            <person name="Merkel B.J."/>
            <person name="Hornburger P."/>
            <person name="Mueller R.-W."/>
            <person name="Bruemmer F."/>
            <person name="Labrenz M."/>
            <person name="Spormann A.M."/>
            <person name="Op den Camp H."/>
            <person name="Overmann J."/>
            <person name="Amann R."/>
            <person name="Jetten M.S.M."/>
            <person name="Mascher T."/>
            <person name="Medema M.H."/>
            <person name="Devos D.P."/>
            <person name="Kaster A.-K."/>
            <person name="Ovreas L."/>
            <person name="Rohde M."/>
            <person name="Galperin M.Y."/>
            <person name="Jogler C."/>
        </authorList>
    </citation>
    <scope>NUCLEOTIDE SEQUENCE [LARGE SCALE GENOMIC DNA]</scope>
    <source>
        <strain evidence="6 7">ETA_A8</strain>
    </source>
</reference>
<evidence type="ECO:0000313" key="6">
    <source>
        <dbReference type="EMBL" id="QDU31167.1"/>
    </source>
</evidence>
<protein>
    <submittedName>
        <fullName evidence="6">Putative efflux pump membrane fusion protein</fullName>
    </submittedName>
</protein>
<keyword evidence="3" id="KW-1133">Transmembrane helix</keyword>
<dbReference type="Pfam" id="PF25954">
    <property type="entry name" value="Beta-barrel_RND_2"/>
    <property type="match status" value="1"/>
</dbReference>
<feature type="domain" description="CusB-like beta-barrel" evidence="5">
    <location>
        <begin position="289"/>
        <end position="347"/>
    </location>
</feature>
<evidence type="ECO:0000313" key="7">
    <source>
        <dbReference type="Proteomes" id="UP000315017"/>
    </source>
</evidence>
<name>A0A517YLQ8_9BACT</name>
<evidence type="ECO:0000256" key="3">
    <source>
        <dbReference type="SAM" id="Phobius"/>
    </source>
</evidence>
<keyword evidence="3" id="KW-0812">Transmembrane</keyword>
<dbReference type="Gene3D" id="2.40.50.100">
    <property type="match status" value="2"/>
</dbReference>
<keyword evidence="2" id="KW-0175">Coiled coil</keyword>
<gene>
    <name evidence="6" type="ORF">ETAA8_63200</name>
</gene>
<dbReference type="InterPro" id="IPR050465">
    <property type="entry name" value="UPF0194_transport"/>
</dbReference>
<dbReference type="EMBL" id="CP036274">
    <property type="protein sequence ID" value="QDU31167.1"/>
    <property type="molecule type" value="Genomic_DNA"/>
</dbReference>
<evidence type="ECO:0000256" key="1">
    <source>
        <dbReference type="ARBA" id="ARBA00004196"/>
    </source>
</evidence>